<reference evidence="1" key="1">
    <citation type="submission" date="2022-07" db="EMBL/GenBank/DDBJ databases">
        <title>Draft genome sequence of Zalerion maritima ATCC 34329, a (micro)plastics degrading marine fungus.</title>
        <authorList>
            <person name="Paco A."/>
            <person name="Goncalves M.F.M."/>
            <person name="Rocha-Santos T.A.P."/>
            <person name="Alves A."/>
        </authorList>
    </citation>
    <scope>NUCLEOTIDE SEQUENCE</scope>
    <source>
        <strain evidence="1">ATCC 34329</strain>
    </source>
</reference>
<keyword evidence="2" id="KW-1185">Reference proteome</keyword>
<dbReference type="EMBL" id="JAKWBI020000161">
    <property type="protein sequence ID" value="KAJ2901214.1"/>
    <property type="molecule type" value="Genomic_DNA"/>
</dbReference>
<gene>
    <name evidence="1" type="ORF">MKZ38_002120</name>
</gene>
<comment type="caution">
    <text evidence="1">The sequence shown here is derived from an EMBL/GenBank/DDBJ whole genome shotgun (WGS) entry which is preliminary data.</text>
</comment>
<sequence length="155" mass="17412">MAAARAGWSRWLVKRRFRNGTPSPASPATLLIRQPGFIHHDGHDLGKEKSHLPIQAAGKVVTREAVKLSLHPVCKTQAVLTLRDGCMALDASTFQWSYYNSRRGKACRDLQDFAGKTNEFKRKTDKGRIQTGRQASERFGRWKLHMLPNVSPCDG</sequence>
<proteinExistence type="predicted"/>
<dbReference type="Proteomes" id="UP001201980">
    <property type="component" value="Unassembled WGS sequence"/>
</dbReference>
<dbReference type="AlphaFoldDB" id="A0AAD5RQ31"/>
<protein>
    <submittedName>
        <fullName evidence="1">Uncharacterized protein</fullName>
    </submittedName>
</protein>
<organism evidence="1 2">
    <name type="scientific">Zalerion maritima</name>
    <dbReference type="NCBI Taxonomy" id="339359"/>
    <lineage>
        <taxon>Eukaryota</taxon>
        <taxon>Fungi</taxon>
        <taxon>Dikarya</taxon>
        <taxon>Ascomycota</taxon>
        <taxon>Pezizomycotina</taxon>
        <taxon>Sordariomycetes</taxon>
        <taxon>Lulworthiomycetidae</taxon>
        <taxon>Lulworthiales</taxon>
        <taxon>Lulworthiaceae</taxon>
        <taxon>Zalerion</taxon>
    </lineage>
</organism>
<evidence type="ECO:0000313" key="1">
    <source>
        <dbReference type="EMBL" id="KAJ2901214.1"/>
    </source>
</evidence>
<accession>A0AAD5RQ31</accession>
<evidence type="ECO:0000313" key="2">
    <source>
        <dbReference type="Proteomes" id="UP001201980"/>
    </source>
</evidence>
<name>A0AAD5RQ31_9PEZI</name>